<dbReference type="STRING" id="314344.AL013_03500"/>
<comment type="caution">
    <text evidence="1">The sequence shown here is derived from an EMBL/GenBank/DDBJ whole genome shotgun (WGS) entry which is preliminary data.</text>
</comment>
<protein>
    <submittedName>
        <fullName evidence="1">Uncharacterized protein</fullName>
    </submittedName>
</protein>
<accession>Q0EYS4</accession>
<reference evidence="1 2" key="1">
    <citation type="submission" date="2006-09" db="EMBL/GenBank/DDBJ databases">
        <authorList>
            <person name="Emerson D."/>
            <person name="Ferriera S."/>
            <person name="Johnson J."/>
            <person name="Kravitz S."/>
            <person name="Halpern A."/>
            <person name="Remington K."/>
            <person name="Beeson K."/>
            <person name="Tran B."/>
            <person name="Rogers Y.-H."/>
            <person name="Friedman R."/>
            <person name="Venter J.C."/>
        </authorList>
    </citation>
    <scope>NUCLEOTIDE SEQUENCE [LARGE SCALE GENOMIC DNA]</scope>
    <source>
        <strain evidence="1 2">PV-1</strain>
    </source>
</reference>
<organism evidence="1 2">
    <name type="scientific">Mariprofundus ferrooxydans PV-1</name>
    <dbReference type="NCBI Taxonomy" id="314345"/>
    <lineage>
        <taxon>Bacteria</taxon>
        <taxon>Pseudomonadati</taxon>
        <taxon>Pseudomonadota</taxon>
        <taxon>Candidatius Mariprofundia</taxon>
        <taxon>Mariprofundales</taxon>
        <taxon>Mariprofundaceae</taxon>
        <taxon>Mariprofundus</taxon>
    </lineage>
</organism>
<evidence type="ECO:0000313" key="1">
    <source>
        <dbReference type="EMBL" id="EAU54483.1"/>
    </source>
</evidence>
<proteinExistence type="predicted"/>
<keyword evidence="2" id="KW-1185">Reference proteome</keyword>
<dbReference type="EMBL" id="AATS01000008">
    <property type="protein sequence ID" value="EAU54483.1"/>
    <property type="molecule type" value="Genomic_DNA"/>
</dbReference>
<sequence length="125" mass="14193">MHIENCWQDDGCGLHRKYSGNLSLCDVLEATLELQDNPRFNSLRYLIEDYTHATNTPFDICDVKDFTGIIRLRSNTKNNLNVAIISRNSPEAVATASAFCEYMLQCHYRCRVFLSPDDALAWAAA</sequence>
<dbReference type="Proteomes" id="UP000005297">
    <property type="component" value="Unassembled WGS sequence"/>
</dbReference>
<dbReference type="AlphaFoldDB" id="Q0EYS4"/>
<gene>
    <name evidence="1" type="ORF">SPV1_08696</name>
</gene>
<name>Q0EYS4_9PROT</name>
<dbReference type="HOGENOM" id="CLU_2011485_0_0_0"/>
<evidence type="ECO:0000313" key="2">
    <source>
        <dbReference type="Proteomes" id="UP000005297"/>
    </source>
</evidence>
<dbReference type="InParanoid" id="Q0EYS4"/>
<dbReference type="RefSeq" id="WP_009849263.1">
    <property type="nucleotide sequence ID" value="NZ_DS022294.1"/>
</dbReference>